<dbReference type="VEuPathDB" id="TriTrypDB:TRSC58_06251"/>
<feature type="domain" description="PH-like" evidence="2">
    <location>
        <begin position="704"/>
        <end position="813"/>
    </location>
</feature>
<dbReference type="EMBL" id="AUPL01006251">
    <property type="protein sequence ID" value="ESL06080.1"/>
    <property type="molecule type" value="Genomic_DNA"/>
</dbReference>
<feature type="region of interest" description="Disordered" evidence="1">
    <location>
        <begin position="533"/>
        <end position="559"/>
    </location>
</feature>
<feature type="region of interest" description="Disordered" evidence="1">
    <location>
        <begin position="201"/>
        <end position="256"/>
    </location>
</feature>
<proteinExistence type="predicted"/>
<comment type="caution">
    <text evidence="3">The sequence shown here is derived from an EMBL/GenBank/DDBJ whole genome shotgun (WGS) entry which is preliminary data.</text>
</comment>
<dbReference type="Proteomes" id="UP000031737">
    <property type="component" value="Unassembled WGS sequence"/>
</dbReference>
<reference evidence="3 4" key="1">
    <citation type="submission" date="2013-07" db="EMBL/GenBank/DDBJ databases">
        <authorList>
            <person name="Stoco P.H."/>
            <person name="Wagner G."/>
            <person name="Gerber A."/>
            <person name="Zaha A."/>
            <person name="Thompson C."/>
            <person name="Bartholomeu D.C."/>
            <person name="Luckemeyer D.D."/>
            <person name="Bahia D."/>
            <person name="Loreto E."/>
            <person name="Prestes E.B."/>
            <person name="Lima F.M."/>
            <person name="Rodrigues-Luiz G."/>
            <person name="Vallejo G.A."/>
            <person name="Filho J.F."/>
            <person name="Monteiro K.M."/>
            <person name="Tyler K.M."/>
            <person name="de Almeida L.G."/>
            <person name="Ortiz M.F."/>
            <person name="Siervo M.A."/>
            <person name="de Moraes M.H."/>
            <person name="Cunha O.L."/>
            <person name="Mendonca-Neto R."/>
            <person name="Silva R."/>
            <person name="Teixeira S.M."/>
            <person name="Murta S.M."/>
            <person name="Sincero T.C."/>
            <person name="Mendes T.A."/>
            <person name="Urmenyi T.P."/>
            <person name="Silva V.G."/>
            <person name="da Rocha W.D."/>
            <person name="Andersson B."/>
            <person name="Romanha A.J."/>
            <person name="Steindel M."/>
            <person name="de Vasconcelos A.T."/>
            <person name="Grisard E.C."/>
        </authorList>
    </citation>
    <scope>NUCLEOTIDE SEQUENCE [LARGE SCALE GENOMIC DNA]</scope>
    <source>
        <strain evidence="3 4">SC58</strain>
    </source>
</reference>
<dbReference type="AlphaFoldDB" id="A0A061IVJ8"/>
<evidence type="ECO:0000313" key="3">
    <source>
        <dbReference type="EMBL" id="ESL06080.1"/>
    </source>
</evidence>
<gene>
    <name evidence="3" type="ORF">TRSC58_06251</name>
</gene>
<evidence type="ECO:0000259" key="2">
    <source>
        <dbReference type="Pfam" id="PF25402"/>
    </source>
</evidence>
<dbReference type="OrthoDB" id="251490at2759"/>
<feature type="region of interest" description="Disordered" evidence="1">
    <location>
        <begin position="360"/>
        <end position="379"/>
    </location>
</feature>
<name>A0A061IVJ8_TRYRA</name>
<sequence length="820" mass="87696">MVTGACGASRPNGAVQALKRLLRATGVSPGNAFVPAPCRGGGTSGSAWCNDAVSARDTVATCELVTREDYFGPRSLALLCLRVRPACPGRAFPTSCIVSISTSSQRLDALALQDVVVKEWPLHSAGAETTVAVSTLYHVATLLGAEPVAGTRVFMTLRFLGCCDASNTHRIAALELFYTPHDTRTVAVELTLSPTPRPAAVAVHHNASSSDEEVAPPPPPPPLRRVRSLHSSLSRASTDADSRAGGGGATPAGSEDDALAKYVFHARPRSPRRRSVTQPLRTIYVDINTEEDEEEKEEELIADDVIEVPTSPCTTLSTSSRLPARLTVAGRRGPSADTPVVSASRVSTASGRTLCRNAGAVPRQEAPASPQFTTSDGGVSAALRGGDPHQPALREARCSSVVVTASAAPPRCAAFVVPDRRDFVAVSLLQQRQKEEEERQQQRRYMQRVSSMPWEEACAPPAFPHHGVENEAAAAVAQNKRRIRNLQGVPAYEAEHDLLRAVMELLGLPRETLYRGAPSRRISTAPSRLCSVQSGACSRQPCPSPRQSEEAVEPAPPATDALAVDASQAPQRSELKPATPPPLHVDLAKSFVLLLEPPVGHVGAESHTPLRALADRTAELNLLREATKTAAKIEPSREAQQLALRTGHIFHGTSLPSSEESYEPSLLLQMEPPASHRSPPCWGGSISLGTLADAAEPATTSLHIGTFLVWKHHFSRNGVAKRILLVQREGEVVLLTLKKLDRQKKAPQLALRKDVAVATGLQAYYSNAIHRDHVHIAECCLVVTRSGQQVAAVEMQSVGELQLAVQLLLPACTSKTRVTS</sequence>
<protein>
    <recommendedName>
        <fullName evidence="2">PH-like domain-containing protein</fullName>
    </recommendedName>
</protein>
<dbReference type="Pfam" id="PF25402">
    <property type="entry name" value="PH_28"/>
    <property type="match status" value="1"/>
</dbReference>
<keyword evidence="4" id="KW-1185">Reference proteome</keyword>
<evidence type="ECO:0000313" key="4">
    <source>
        <dbReference type="Proteomes" id="UP000031737"/>
    </source>
</evidence>
<organism evidence="3 4">
    <name type="scientific">Trypanosoma rangeli SC58</name>
    <dbReference type="NCBI Taxonomy" id="429131"/>
    <lineage>
        <taxon>Eukaryota</taxon>
        <taxon>Discoba</taxon>
        <taxon>Euglenozoa</taxon>
        <taxon>Kinetoplastea</taxon>
        <taxon>Metakinetoplastina</taxon>
        <taxon>Trypanosomatida</taxon>
        <taxon>Trypanosomatidae</taxon>
        <taxon>Trypanosoma</taxon>
        <taxon>Herpetosoma</taxon>
    </lineage>
</organism>
<dbReference type="InterPro" id="IPR057418">
    <property type="entry name" value="PH-like_kinetoplastida"/>
</dbReference>
<evidence type="ECO:0000256" key="1">
    <source>
        <dbReference type="SAM" id="MobiDB-lite"/>
    </source>
</evidence>
<accession>A0A061IVJ8</accession>